<dbReference type="HOGENOM" id="CLU_1148645_0_0_1"/>
<evidence type="ECO:0000313" key="3">
    <source>
        <dbReference type="Proteomes" id="UP000007014"/>
    </source>
</evidence>
<reference evidence="2 3" key="2">
    <citation type="journal article" date="2007" name="BMC Biol.">
        <title>A 100%-complete sequence reveals unusually simple genomic features in the hot-spring red alga Cyanidioschyzon merolae.</title>
        <authorList>
            <person name="Nozaki H."/>
            <person name="Takano H."/>
            <person name="Misumi O."/>
            <person name="Terasawa K."/>
            <person name="Matsuzaki M."/>
            <person name="Maruyama S."/>
            <person name="Nishida K."/>
            <person name="Yagisawa F."/>
            <person name="Yoshida Y."/>
            <person name="Fujiwara T."/>
            <person name="Takio S."/>
            <person name="Tamura K."/>
            <person name="Chung S.J."/>
            <person name="Nakamura S."/>
            <person name="Kuroiwa H."/>
            <person name="Tanaka K."/>
            <person name="Sato N."/>
            <person name="Kuroiwa T."/>
        </authorList>
    </citation>
    <scope>NUCLEOTIDE SEQUENCE [LARGE SCALE GENOMIC DNA]</scope>
    <source>
        <strain evidence="2 3">10D</strain>
    </source>
</reference>
<keyword evidence="1" id="KW-0472">Membrane</keyword>
<dbReference type="OrthoDB" id="2020012at2759"/>
<dbReference type="AlphaFoldDB" id="M1VMD0"/>
<protein>
    <submittedName>
        <fullName evidence="2">Uncharacterized protein</fullName>
    </submittedName>
</protein>
<proteinExistence type="predicted"/>
<dbReference type="OMA" id="FVIQRIA"/>
<gene>
    <name evidence="2" type="ORF">CYME_CMT137C</name>
</gene>
<dbReference type="Gene3D" id="1.20.120.1770">
    <property type="match status" value="1"/>
</dbReference>
<evidence type="ECO:0000256" key="1">
    <source>
        <dbReference type="SAM" id="Phobius"/>
    </source>
</evidence>
<dbReference type="Proteomes" id="UP000007014">
    <property type="component" value="Chromosome 20"/>
</dbReference>
<feature type="transmembrane region" description="Helical" evidence="1">
    <location>
        <begin position="218"/>
        <end position="240"/>
    </location>
</feature>
<dbReference type="GO" id="GO:0016020">
    <property type="term" value="C:membrane"/>
    <property type="evidence" value="ECO:0007669"/>
    <property type="project" value="TreeGrafter"/>
</dbReference>
<keyword evidence="1" id="KW-0812">Transmembrane</keyword>
<dbReference type="InterPro" id="IPR025067">
    <property type="entry name" value="DUF4079"/>
</dbReference>
<name>M1VMD0_CYAM1</name>
<evidence type="ECO:0000313" key="2">
    <source>
        <dbReference type="EMBL" id="BAM83143.1"/>
    </source>
</evidence>
<feature type="transmembrane region" description="Helical" evidence="1">
    <location>
        <begin position="100"/>
        <end position="122"/>
    </location>
</feature>
<feature type="transmembrane region" description="Helical" evidence="1">
    <location>
        <begin position="175"/>
        <end position="198"/>
    </location>
</feature>
<organism evidence="2 3">
    <name type="scientific">Cyanidioschyzon merolae (strain NIES-3377 / 10D)</name>
    <name type="common">Unicellular red alga</name>
    <dbReference type="NCBI Taxonomy" id="280699"/>
    <lineage>
        <taxon>Eukaryota</taxon>
        <taxon>Rhodophyta</taxon>
        <taxon>Bangiophyceae</taxon>
        <taxon>Cyanidiales</taxon>
        <taxon>Cyanidiaceae</taxon>
        <taxon>Cyanidioschyzon</taxon>
    </lineage>
</organism>
<accession>M1VMD0</accession>
<dbReference type="RefSeq" id="XP_005539179.1">
    <property type="nucleotide sequence ID" value="XM_005539122.1"/>
</dbReference>
<reference evidence="2 3" key="1">
    <citation type="journal article" date="2004" name="Nature">
        <title>Genome sequence of the ultrasmall unicellular red alga Cyanidioschyzon merolae 10D.</title>
        <authorList>
            <person name="Matsuzaki M."/>
            <person name="Misumi O."/>
            <person name="Shin-i T."/>
            <person name="Maruyama S."/>
            <person name="Takahara M."/>
            <person name="Miyagishima S."/>
            <person name="Mori T."/>
            <person name="Nishida K."/>
            <person name="Yagisawa F."/>
            <person name="Nishida K."/>
            <person name="Yoshida Y."/>
            <person name="Nishimura Y."/>
            <person name="Nakao S."/>
            <person name="Kobayashi T."/>
            <person name="Momoyama Y."/>
            <person name="Higashiyama T."/>
            <person name="Minoda A."/>
            <person name="Sano M."/>
            <person name="Nomoto H."/>
            <person name="Oishi K."/>
            <person name="Hayashi H."/>
            <person name="Ohta F."/>
            <person name="Nishizaka S."/>
            <person name="Haga S."/>
            <person name="Miura S."/>
            <person name="Morishita T."/>
            <person name="Kabeya Y."/>
            <person name="Terasawa K."/>
            <person name="Suzuki Y."/>
            <person name="Ishii Y."/>
            <person name="Asakawa S."/>
            <person name="Takano H."/>
            <person name="Ohta N."/>
            <person name="Kuroiwa H."/>
            <person name="Tanaka K."/>
            <person name="Shimizu N."/>
            <person name="Sugano S."/>
            <person name="Sato N."/>
            <person name="Nozaki H."/>
            <person name="Ogasawara N."/>
            <person name="Kohara Y."/>
            <person name="Kuroiwa T."/>
        </authorList>
    </citation>
    <scope>NUCLEOTIDE SEQUENCE [LARGE SCALE GENOMIC DNA]</scope>
    <source>
        <strain evidence="2 3">10D</strain>
    </source>
</reference>
<dbReference type="KEGG" id="cme:CYME_CMT137C"/>
<dbReference type="Pfam" id="PF13301">
    <property type="entry name" value="DUF4079"/>
    <property type="match status" value="1"/>
</dbReference>
<dbReference type="PANTHER" id="PTHR36738:SF1">
    <property type="entry name" value="EXPRESSED PROTEIN"/>
    <property type="match status" value="1"/>
</dbReference>
<dbReference type="STRING" id="280699.M1VMD0"/>
<dbReference type="eggNOG" id="ENOG502QPP2">
    <property type="taxonomic scope" value="Eukaryota"/>
</dbReference>
<dbReference type="Gramene" id="CMT137CT">
    <property type="protein sequence ID" value="CMT137CT"/>
    <property type="gene ID" value="CMT137C"/>
</dbReference>
<dbReference type="PANTHER" id="PTHR36738">
    <property type="entry name" value="EXPRESSED PROTEIN"/>
    <property type="match status" value="1"/>
</dbReference>
<dbReference type="GeneID" id="16997926"/>
<dbReference type="EMBL" id="AP006502">
    <property type="protein sequence ID" value="BAM83143.1"/>
    <property type="molecule type" value="Genomic_DNA"/>
</dbReference>
<keyword evidence="3" id="KW-1185">Reference proteome</keyword>
<sequence length="242" mass="25532">MWTAAFVTLTGSSVYRRSALSPLVSGRATASPSFHSRWARFGVKSRQRGRQCARATLQCLLEPLGFLNVAAEEAVQNPLVIQRIADYFKTLSIPEPVVEYGHPVMMTIMVAAMGLGGAYLGWAGRLNPDKRAGVKQKQTHATVMGAFTLLAFLGASGGMLSVAMQGFPVGQSAHALSAVLVLVLLSFNGIYAGTGFGAGSKRGREATEAAAQGRRVHAYLGVAIVAALLLHAFLGLQMIIGS</sequence>
<keyword evidence="1" id="KW-1133">Transmembrane helix</keyword>
<feature type="transmembrane region" description="Helical" evidence="1">
    <location>
        <begin position="143"/>
        <end position="163"/>
    </location>
</feature>